<dbReference type="GO" id="GO:0005634">
    <property type="term" value="C:nucleus"/>
    <property type="evidence" value="ECO:0007669"/>
    <property type="project" value="UniProtKB-SubCell"/>
</dbReference>
<reference evidence="3" key="1">
    <citation type="journal article" date="2023" name="Insect Mol. Biol.">
        <title>Genome sequencing provides insights into the evolution of gene families encoding plant cell wall-degrading enzymes in longhorned beetles.</title>
        <authorList>
            <person name="Shin N.R."/>
            <person name="Okamura Y."/>
            <person name="Kirsch R."/>
            <person name="Pauchet Y."/>
        </authorList>
    </citation>
    <scope>NUCLEOTIDE SEQUENCE</scope>
    <source>
        <strain evidence="3">AMC_N1</strain>
    </source>
</reference>
<accession>A0AAV8YDJ1</accession>
<dbReference type="AlphaFoldDB" id="A0AAV8YDJ1"/>
<evidence type="ECO:0008006" key="5">
    <source>
        <dbReference type="Google" id="ProtNLM"/>
    </source>
</evidence>
<dbReference type="Proteomes" id="UP001162162">
    <property type="component" value="Unassembled WGS sequence"/>
</dbReference>
<comment type="subcellular location">
    <subcellularLocation>
        <location evidence="1">Nucleus</location>
    </subcellularLocation>
</comment>
<gene>
    <name evidence="3" type="ORF">NQ318_022971</name>
</gene>
<dbReference type="EMBL" id="JAPWTK010000126">
    <property type="protein sequence ID" value="KAJ8948949.1"/>
    <property type="molecule type" value="Genomic_DNA"/>
</dbReference>
<evidence type="ECO:0000256" key="2">
    <source>
        <dbReference type="SAM" id="MobiDB-lite"/>
    </source>
</evidence>
<protein>
    <recommendedName>
        <fullName evidence="5">HTH psq-type domain-containing protein</fullName>
    </recommendedName>
</protein>
<dbReference type="SUPFAM" id="SSF46689">
    <property type="entry name" value="Homeodomain-like"/>
    <property type="match status" value="1"/>
</dbReference>
<evidence type="ECO:0000313" key="3">
    <source>
        <dbReference type="EMBL" id="KAJ8948949.1"/>
    </source>
</evidence>
<comment type="caution">
    <text evidence="3">The sequence shown here is derived from an EMBL/GenBank/DDBJ whole genome shotgun (WGS) entry which is preliminary data.</text>
</comment>
<keyword evidence="4" id="KW-1185">Reference proteome</keyword>
<proteinExistence type="predicted"/>
<name>A0AAV8YDJ1_9CUCU</name>
<feature type="compositionally biased region" description="Basic and acidic residues" evidence="2">
    <location>
        <begin position="35"/>
        <end position="54"/>
    </location>
</feature>
<dbReference type="InterPro" id="IPR009057">
    <property type="entry name" value="Homeodomain-like_sf"/>
</dbReference>
<feature type="region of interest" description="Disordered" evidence="2">
    <location>
        <begin position="1"/>
        <end position="62"/>
    </location>
</feature>
<evidence type="ECO:0000313" key="4">
    <source>
        <dbReference type="Proteomes" id="UP001162162"/>
    </source>
</evidence>
<sequence length="274" mass="31276">MEGDDSLSSDDEPLVRKVAKTKENVRCPSTPGCSKDSDARHAAPRHQSLEDLRENSPGSLYYSPSVIRPLLPPCPKKSNMKRKLGKAEILTNTPIKTEQLKKLNTSNAKVKKLPKEMMNKGKQTGARMKKQRKKNAIDTEKEETYCGLCGESYEEINGKPSEDWITCNRYQNWSHEACTAYEGKGTFTRMGKKCRDMRANWTEDMMEEALDLLKQGKSQRYVEEKCGIPRRTLRNHLLTGSCKRNLGVKSTMSKSQEEDGRRKKFFVLQISGYR</sequence>
<evidence type="ECO:0000256" key="1">
    <source>
        <dbReference type="ARBA" id="ARBA00004123"/>
    </source>
</evidence>
<feature type="compositionally biased region" description="Acidic residues" evidence="2">
    <location>
        <begin position="1"/>
        <end position="12"/>
    </location>
</feature>
<organism evidence="3 4">
    <name type="scientific">Aromia moschata</name>
    <dbReference type="NCBI Taxonomy" id="1265417"/>
    <lineage>
        <taxon>Eukaryota</taxon>
        <taxon>Metazoa</taxon>
        <taxon>Ecdysozoa</taxon>
        <taxon>Arthropoda</taxon>
        <taxon>Hexapoda</taxon>
        <taxon>Insecta</taxon>
        <taxon>Pterygota</taxon>
        <taxon>Neoptera</taxon>
        <taxon>Endopterygota</taxon>
        <taxon>Coleoptera</taxon>
        <taxon>Polyphaga</taxon>
        <taxon>Cucujiformia</taxon>
        <taxon>Chrysomeloidea</taxon>
        <taxon>Cerambycidae</taxon>
        <taxon>Cerambycinae</taxon>
        <taxon>Callichromatini</taxon>
        <taxon>Aromia</taxon>
    </lineage>
</organism>